<evidence type="ECO:0008006" key="3">
    <source>
        <dbReference type="Google" id="ProtNLM"/>
    </source>
</evidence>
<organism evidence="1 2">
    <name type="scientific">Sedimenticola thiotaurini</name>
    <dbReference type="NCBI Taxonomy" id="1543721"/>
    <lineage>
        <taxon>Bacteria</taxon>
        <taxon>Pseudomonadati</taxon>
        <taxon>Pseudomonadota</taxon>
        <taxon>Gammaproteobacteria</taxon>
        <taxon>Chromatiales</taxon>
        <taxon>Sedimenticolaceae</taxon>
        <taxon>Sedimenticola</taxon>
    </lineage>
</organism>
<dbReference type="Proteomes" id="UP000034410">
    <property type="component" value="Chromosome"/>
</dbReference>
<evidence type="ECO:0000313" key="1">
    <source>
        <dbReference type="EMBL" id="AKH21507.1"/>
    </source>
</evidence>
<dbReference type="RefSeq" id="WP_046860432.1">
    <property type="nucleotide sequence ID" value="NZ_CP011412.1"/>
</dbReference>
<sequence>MNRLKLQLGSLFMLVMVQGIAVGSEYELLVQAINRYYAFEKNSQWDKAYNERVSEFREITEKEYYITRMEQDSLGWKLIEWEILKVEKLQNSETIVVIEFVEQAPNVFKEKMNLENNNTITFSEQTVWQKEKDRWFCRVCATRFHMTLNRGI</sequence>
<dbReference type="AlphaFoldDB" id="A0A0F7K0T0"/>
<dbReference type="KEGG" id="seds:AAY24_15370"/>
<protein>
    <recommendedName>
        <fullName evidence="3">Nuclear transport factor 2 family protein</fullName>
    </recommendedName>
</protein>
<reference evidence="1 2" key="1">
    <citation type="journal article" date="2015" name="Genome Announc.">
        <title>Complete Genome Sequence of Sedimenticola thiotaurini Strain SIP-G1, a Polyphosphate- and Polyhydroxyalkanoate-Accumulating Sulfur-Oxidizing Gammaproteobacterium Isolated from Salt Marsh Sediments.</title>
        <authorList>
            <person name="Flood B.E."/>
            <person name="Jones D.S."/>
            <person name="Bailey J.V."/>
        </authorList>
    </citation>
    <scope>NUCLEOTIDE SEQUENCE [LARGE SCALE GENOMIC DNA]</scope>
    <source>
        <strain evidence="1 2">SIP-G1</strain>
    </source>
</reference>
<keyword evidence="2" id="KW-1185">Reference proteome</keyword>
<accession>A0A0F7K0T0</accession>
<gene>
    <name evidence="1" type="ORF">AAY24_15370</name>
</gene>
<name>A0A0F7K0T0_9GAMM</name>
<dbReference type="EMBL" id="CP011412">
    <property type="protein sequence ID" value="AKH21507.1"/>
    <property type="molecule type" value="Genomic_DNA"/>
</dbReference>
<evidence type="ECO:0000313" key="2">
    <source>
        <dbReference type="Proteomes" id="UP000034410"/>
    </source>
</evidence>
<proteinExistence type="predicted"/>